<feature type="signal peptide" evidence="1">
    <location>
        <begin position="1"/>
        <end position="27"/>
    </location>
</feature>
<sequence>MRRARFWLAAAGLGGVLLCTSFSPSQTQTRVAATYKMEPVAETRLIMEGITKPNFDGLTKLLKQQPTEADSWTFARGQALVVAETGNLLMLRPPKTKAAQDVWLARAAEVREAGVKVARAAGTKNYAEARVALTEMVNACNRCHSGFAVKTRLTVADEGDK</sequence>
<comment type="caution">
    <text evidence="2">The sequence shown here is derived from an EMBL/GenBank/DDBJ whole genome shotgun (WGS) entry which is preliminary data.</text>
</comment>
<organism evidence="2 3">
    <name type="scientific">Fimbriiglobus ruber</name>
    <dbReference type="NCBI Taxonomy" id="1908690"/>
    <lineage>
        <taxon>Bacteria</taxon>
        <taxon>Pseudomonadati</taxon>
        <taxon>Planctomycetota</taxon>
        <taxon>Planctomycetia</taxon>
        <taxon>Gemmatales</taxon>
        <taxon>Gemmataceae</taxon>
        <taxon>Fimbriiglobus</taxon>
    </lineage>
</organism>
<dbReference type="OrthoDB" id="287541at2"/>
<dbReference type="GO" id="GO:0009055">
    <property type="term" value="F:electron transfer activity"/>
    <property type="evidence" value="ECO:0007669"/>
    <property type="project" value="InterPro"/>
</dbReference>
<gene>
    <name evidence="2" type="ORF">FRUB_03752</name>
</gene>
<accession>A0A225DPW0</accession>
<dbReference type="Proteomes" id="UP000214646">
    <property type="component" value="Unassembled WGS sequence"/>
</dbReference>
<proteinExistence type="predicted"/>
<evidence type="ECO:0008006" key="4">
    <source>
        <dbReference type="Google" id="ProtNLM"/>
    </source>
</evidence>
<keyword evidence="1" id="KW-0732">Signal</keyword>
<dbReference type="RefSeq" id="WP_088254950.1">
    <property type="nucleotide sequence ID" value="NZ_NIDE01000005.1"/>
</dbReference>
<name>A0A225DPW0_9BACT</name>
<dbReference type="EMBL" id="NIDE01000005">
    <property type="protein sequence ID" value="OWK41674.1"/>
    <property type="molecule type" value="Genomic_DNA"/>
</dbReference>
<dbReference type="GO" id="GO:0022900">
    <property type="term" value="P:electron transport chain"/>
    <property type="evidence" value="ECO:0007669"/>
    <property type="project" value="InterPro"/>
</dbReference>
<dbReference type="GO" id="GO:0020037">
    <property type="term" value="F:heme binding"/>
    <property type="evidence" value="ECO:0007669"/>
    <property type="project" value="InterPro"/>
</dbReference>
<evidence type="ECO:0000256" key="1">
    <source>
        <dbReference type="SAM" id="SignalP"/>
    </source>
</evidence>
<dbReference type="SUPFAM" id="SSF47175">
    <property type="entry name" value="Cytochromes"/>
    <property type="match status" value="1"/>
</dbReference>
<dbReference type="GO" id="GO:0005506">
    <property type="term" value="F:iron ion binding"/>
    <property type="evidence" value="ECO:0007669"/>
    <property type="project" value="InterPro"/>
</dbReference>
<dbReference type="AlphaFoldDB" id="A0A225DPW0"/>
<evidence type="ECO:0000313" key="2">
    <source>
        <dbReference type="EMBL" id="OWK41674.1"/>
    </source>
</evidence>
<reference evidence="3" key="1">
    <citation type="submission" date="2017-06" db="EMBL/GenBank/DDBJ databases">
        <title>Genome analysis of Fimbriiglobus ruber SP5, the first member of the order Planctomycetales with confirmed chitinolytic capability.</title>
        <authorList>
            <person name="Ravin N.V."/>
            <person name="Rakitin A.L."/>
            <person name="Ivanova A.A."/>
            <person name="Beletsky A.V."/>
            <person name="Kulichevskaya I.S."/>
            <person name="Mardanov A.V."/>
            <person name="Dedysh S.N."/>
        </authorList>
    </citation>
    <scope>NUCLEOTIDE SEQUENCE [LARGE SCALE GENOMIC DNA]</scope>
    <source>
        <strain evidence="3">SP5</strain>
    </source>
</reference>
<feature type="chain" id="PRO_5012601258" description="Cytochrome c" evidence="1">
    <location>
        <begin position="28"/>
        <end position="161"/>
    </location>
</feature>
<dbReference type="InterPro" id="IPR010980">
    <property type="entry name" value="Cyt_c/b562"/>
</dbReference>
<evidence type="ECO:0000313" key="3">
    <source>
        <dbReference type="Proteomes" id="UP000214646"/>
    </source>
</evidence>
<protein>
    <recommendedName>
        <fullName evidence="4">Cytochrome c</fullName>
    </recommendedName>
</protein>
<keyword evidence="3" id="KW-1185">Reference proteome</keyword>
<dbReference type="Gene3D" id="1.20.120.10">
    <property type="entry name" value="Cytochrome c/b562"/>
    <property type="match status" value="1"/>
</dbReference>